<evidence type="ECO:0000313" key="3">
    <source>
        <dbReference type="Proteomes" id="UP001145021"/>
    </source>
</evidence>
<dbReference type="GO" id="GO:0016020">
    <property type="term" value="C:membrane"/>
    <property type="evidence" value="ECO:0007669"/>
    <property type="project" value="TreeGrafter"/>
</dbReference>
<dbReference type="PANTHER" id="PTHR43798:SF5">
    <property type="entry name" value="MONOACYLGLYCEROL LIPASE ABHD6"/>
    <property type="match status" value="1"/>
</dbReference>
<dbReference type="GO" id="GO:0046464">
    <property type="term" value="P:acylglycerol catabolic process"/>
    <property type="evidence" value="ECO:0007669"/>
    <property type="project" value="TreeGrafter"/>
</dbReference>
<dbReference type="InterPro" id="IPR050266">
    <property type="entry name" value="AB_hydrolase_sf"/>
</dbReference>
<evidence type="ECO:0000313" key="2">
    <source>
        <dbReference type="EMBL" id="KAJ1644764.1"/>
    </source>
</evidence>
<reference evidence="2" key="1">
    <citation type="submission" date="2022-07" db="EMBL/GenBank/DDBJ databases">
        <title>Phylogenomic reconstructions and comparative analyses of Kickxellomycotina fungi.</title>
        <authorList>
            <person name="Reynolds N.K."/>
            <person name="Stajich J.E."/>
            <person name="Barry K."/>
            <person name="Grigoriev I.V."/>
            <person name="Crous P."/>
            <person name="Smith M.E."/>
        </authorList>
    </citation>
    <scope>NUCLEOTIDE SEQUENCE</scope>
    <source>
        <strain evidence="2">NBRC 105413</strain>
    </source>
</reference>
<dbReference type="SUPFAM" id="SSF53474">
    <property type="entry name" value="alpha/beta-Hydrolases"/>
    <property type="match status" value="1"/>
</dbReference>
<gene>
    <name evidence="2" type="ORF">LPJ64_003594</name>
</gene>
<name>A0A9W7XLF6_9FUNG</name>
<dbReference type="Proteomes" id="UP001145021">
    <property type="component" value="Unassembled WGS sequence"/>
</dbReference>
<dbReference type="InterPro" id="IPR000073">
    <property type="entry name" value="AB_hydrolase_1"/>
</dbReference>
<accession>A0A9W7XLF6</accession>
<comment type="caution">
    <text evidence="2">The sequence shown here is derived from an EMBL/GenBank/DDBJ whole genome shotgun (WGS) entry which is preliminary data.</text>
</comment>
<sequence>MQIDRTVVESSRKDLKIVVSIYSLPANLRKNDNKRRGITLFLVHGSGFHKEIWEPIIQKLFSYKSSSWYVEKAIAFDAVNHGDSAILNREKLANEHYTPWFIHARDIIAIVRQLQRQNICLKSPQSIIGIGHSWGADALLLSESICPLTFSCLVATEAILHLRFVQDHAYFAAVRKRRWTWKNEDDAKEYFTSRKFFNSWDKRCLELYIKHGMESVDGKLALKCRPHNEAAVYAGGDYPAMYATLYLWKIRCPTAFLIGGKSVQCPFKYISKITECMPDRRLSVMDNAGHLLVLENPDLAAEKYSLLLDEMVPRAHARLSLDICKAKL</sequence>
<dbReference type="GO" id="GO:0047372">
    <property type="term" value="F:monoacylglycerol lipase activity"/>
    <property type="evidence" value="ECO:0007669"/>
    <property type="project" value="TreeGrafter"/>
</dbReference>
<keyword evidence="3" id="KW-1185">Reference proteome</keyword>
<evidence type="ECO:0000259" key="1">
    <source>
        <dbReference type="Pfam" id="PF12697"/>
    </source>
</evidence>
<organism evidence="2 3">
    <name type="scientific">Coemansia asiatica</name>
    <dbReference type="NCBI Taxonomy" id="1052880"/>
    <lineage>
        <taxon>Eukaryota</taxon>
        <taxon>Fungi</taxon>
        <taxon>Fungi incertae sedis</taxon>
        <taxon>Zoopagomycota</taxon>
        <taxon>Kickxellomycotina</taxon>
        <taxon>Kickxellomycetes</taxon>
        <taxon>Kickxellales</taxon>
        <taxon>Kickxellaceae</taxon>
        <taxon>Coemansia</taxon>
    </lineage>
</organism>
<dbReference type="PANTHER" id="PTHR43798">
    <property type="entry name" value="MONOACYLGLYCEROL LIPASE"/>
    <property type="match status" value="1"/>
</dbReference>
<protein>
    <recommendedName>
        <fullName evidence="1">AB hydrolase-1 domain-containing protein</fullName>
    </recommendedName>
</protein>
<dbReference type="InterPro" id="IPR029058">
    <property type="entry name" value="AB_hydrolase_fold"/>
</dbReference>
<proteinExistence type="predicted"/>
<dbReference type="EMBL" id="JANBOH010000144">
    <property type="protein sequence ID" value="KAJ1644764.1"/>
    <property type="molecule type" value="Genomic_DNA"/>
</dbReference>
<feature type="domain" description="AB hydrolase-1" evidence="1">
    <location>
        <begin position="40"/>
        <end position="301"/>
    </location>
</feature>
<dbReference type="Gene3D" id="3.40.50.1820">
    <property type="entry name" value="alpha/beta hydrolase"/>
    <property type="match status" value="1"/>
</dbReference>
<dbReference type="Pfam" id="PF12697">
    <property type="entry name" value="Abhydrolase_6"/>
    <property type="match status" value="1"/>
</dbReference>
<dbReference type="AlphaFoldDB" id="A0A9W7XLF6"/>